<evidence type="ECO:0000313" key="2">
    <source>
        <dbReference type="Proteomes" id="UP001630127"/>
    </source>
</evidence>
<sequence length="64" mass="7327">MVAPQRASKSLRVYSTHFLREFSLCMASHRFWYSVLLAIIQPLVDHDVDALLKALVAKKRVMPA</sequence>
<reference evidence="1 2" key="1">
    <citation type="submission" date="2024-11" db="EMBL/GenBank/DDBJ databases">
        <title>A near-complete genome assembly of Cinchona calisaya.</title>
        <authorList>
            <person name="Lian D.C."/>
            <person name="Zhao X.W."/>
            <person name="Wei L."/>
        </authorList>
    </citation>
    <scope>NUCLEOTIDE SEQUENCE [LARGE SCALE GENOMIC DNA]</scope>
    <source>
        <tissue evidence="1">Nenye</tissue>
    </source>
</reference>
<organism evidence="1 2">
    <name type="scientific">Cinchona calisaya</name>
    <dbReference type="NCBI Taxonomy" id="153742"/>
    <lineage>
        <taxon>Eukaryota</taxon>
        <taxon>Viridiplantae</taxon>
        <taxon>Streptophyta</taxon>
        <taxon>Embryophyta</taxon>
        <taxon>Tracheophyta</taxon>
        <taxon>Spermatophyta</taxon>
        <taxon>Magnoliopsida</taxon>
        <taxon>eudicotyledons</taxon>
        <taxon>Gunneridae</taxon>
        <taxon>Pentapetalae</taxon>
        <taxon>asterids</taxon>
        <taxon>lamiids</taxon>
        <taxon>Gentianales</taxon>
        <taxon>Rubiaceae</taxon>
        <taxon>Cinchonoideae</taxon>
        <taxon>Cinchoneae</taxon>
        <taxon>Cinchona</taxon>
    </lineage>
</organism>
<dbReference type="Proteomes" id="UP001630127">
    <property type="component" value="Unassembled WGS sequence"/>
</dbReference>
<gene>
    <name evidence="1" type="ORF">ACH5RR_027350</name>
</gene>
<accession>A0ABD2Z576</accession>
<protein>
    <submittedName>
        <fullName evidence="1">Uncharacterized protein</fullName>
    </submittedName>
</protein>
<keyword evidence="2" id="KW-1185">Reference proteome</keyword>
<name>A0ABD2Z576_9GENT</name>
<dbReference type="AlphaFoldDB" id="A0ABD2Z576"/>
<evidence type="ECO:0000313" key="1">
    <source>
        <dbReference type="EMBL" id="KAL3514633.1"/>
    </source>
</evidence>
<dbReference type="EMBL" id="JBJUIK010000011">
    <property type="protein sequence ID" value="KAL3514633.1"/>
    <property type="molecule type" value="Genomic_DNA"/>
</dbReference>
<proteinExistence type="predicted"/>
<comment type="caution">
    <text evidence="1">The sequence shown here is derived from an EMBL/GenBank/DDBJ whole genome shotgun (WGS) entry which is preliminary data.</text>
</comment>